<sequence>MGVKLVVSALHQPNEEWAKILFRKLNKFHLAEVKGWSHLPPMVIFFDKQSVLSVGFDLLRSIMQACNRHRACLLRNPLSKHIFSVPMNDSIWWSGLDIPPIPSTSIRRALVLHKKGLKTWSQLWDPGSHSWKSDIDLSLHFKVKPCDIPLIRSRIRLFPPELS</sequence>
<proteinExistence type="predicted"/>
<gene>
    <name evidence="1" type="ORF">GOP47_0024068</name>
</gene>
<name>A0A9D4U5W6_ADICA</name>
<comment type="caution">
    <text evidence="1">The sequence shown here is derived from an EMBL/GenBank/DDBJ whole genome shotgun (WGS) entry which is preliminary data.</text>
</comment>
<accession>A0A9D4U5W6</accession>
<evidence type="ECO:0000313" key="2">
    <source>
        <dbReference type="Proteomes" id="UP000886520"/>
    </source>
</evidence>
<protein>
    <submittedName>
        <fullName evidence="1">Uncharacterized protein</fullName>
    </submittedName>
</protein>
<organism evidence="1 2">
    <name type="scientific">Adiantum capillus-veneris</name>
    <name type="common">Maidenhair fern</name>
    <dbReference type="NCBI Taxonomy" id="13818"/>
    <lineage>
        <taxon>Eukaryota</taxon>
        <taxon>Viridiplantae</taxon>
        <taxon>Streptophyta</taxon>
        <taxon>Embryophyta</taxon>
        <taxon>Tracheophyta</taxon>
        <taxon>Polypodiopsida</taxon>
        <taxon>Polypodiidae</taxon>
        <taxon>Polypodiales</taxon>
        <taxon>Pteridineae</taxon>
        <taxon>Pteridaceae</taxon>
        <taxon>Vittarioideae</taxon>
        <taxon>Adiantum</taxon>
    </lineage>
</organism>
<evidence type="ECO:0000313" key="1">
    <source>
        <dbReference type="EMBL" id="KAI5061563.1"/>
    </source>
</evidence>
<reference evidence="1" key="1">
    <citation type="submission" date="2021-01" db="EMBL/GenBank/DDBJ databases">
        <title>Adiantum capillus-veneris genome.</title>
        <authorList>
            <person name="Fang Y."/>
            <person name="Liao Q."/>
        </authorList>
    </citation>
    <scope>NUCLEOTIDE SEQUENCE</scope>
    <source>
        <strain evidence="1">H3</strain>
        <tissue evidence="1">Leaf</tissue>
    </source>
</reference>
<keyword evidence="2" id="KW-1185">Reference proteome</keyword>
<dbReference type="EMBL" id="JABFUD020000023">
    <property type="protein sequence ID" value="KAI5061563.1"/>
    <property type="molecule type" value="Genomic_DNA"/>
</dbReference>
<dbReference type="AlphaFoldDB" id="A0A9D4U5W6"/>
<dbReference type="Proteomes" id="UP000886520">
    <property type="component" value="Chromosome 23"/>
</dbReference>